<dbReference type="AlphaFoldDB" id="A0A9D4DWQ6"/>
<protein>
    <submittedName>
        <fullName evidence="2">Uncharacterized protein</fullName>
    </submittedName>
</protein>
<evidence type="ECO:0000313" key="3">
    <source>
        <dbReference type="Proteomes" id="UP000828390"/>
    </source>
</evidence>
<dbReference type="EMBL" id="JAIWYP010000009">
    <property type="protein sequence ID" value="KAH3768878.1"/>
    <property type="molecule type" value="Genomic_DNA"/>
</dbReference>
<dbReference type="Proteomes" id="UP000828390">
    <property type="component" value="Unassembled WGS sequence"/>
</dbReference>
<evidence type="ECO:0000256" key="1">
    <source>
        <dbReference type="SAM" id="MobiDB-lite"/>
    </source>
</evidence>
<evidence type="ECO:0000313" key="2">
    <source>
        <dbReference type="EMBL" id="KAH3768878.1"/>
    </source>
</evidence>
<comment type="caution">
    <text evidence="2">The sequence shown here is derived from an EMBL/GenBank/DDBJ whole genome shotgun (WGS) entry which is preliminary data.</text>
</comment>
<feature type="region of interest" description="Disordered" evidence="1">
    <location>
        <begin position="26"/>
        <end position="67"/>
    </location>
</feature>
<proteinExistence type="predicted"/>
<name>A0A9D4DWQ6_DREPO</name>
<gene>
    <name evidence="2" type="ORF">DPMN_170095</name>
</gene>
<keyword evidence="3" id="KW-1185">Reference proteome</keyword>
<accession>A0A9D4DWQ6</accession>
<organism evidence="2 3">
    <name type="scientific">Dreissena polymorpha</name>
    <name type="common">Zebra mussel</name>
    <name type="synonym">Mytilus polymorpha</name>
    <dbReference type="NCBI Taxonomy" id="45954"/>
    <lineage>
        <taxon>Eukaryota</taxon>
        <taxon>Metazoa</taxon>
        <taxon>Spiralia</taxon>
        <taxon>Lophotrochozoa</taxon>
        <taxon>Mollusca</taxon>
        <taxon>Bivalvia</taxon>
        <taxon>Autobranchia</taxon>
        <taxon>Heteroconchia</taxon>
        <taxon>Euheterodonta</taxon>
        <taxon>Imparidentia</taxon>
        <taxon>Neoheterodontei</taxon>
        <taxon>Myida</taxon>
        <taxon>Dreissenoidea</taxon>
        <taxon>Dreissenidae</taxon>
        <taxon>Dreissena</taxon>
    </lineage>
</organism>
<sequence>MGMNNSRTHMGWSNLKTNILGVISRGHPCGGIPRKHIKRDNPKTHTSGGITRGHTCGGYLEDTDVEG</sequence>
<reference evidence="2" key="2">
    <citation type="submission" date="2020-11" db="EMBL/GenBank/DDBJ databases">
        <authorList>
            <person name="McCartney M.A."/>
            <person name="Auch B."/>
            <person name="Kono T."/>
            <person name="Mallez S."/>
            <person name="Becker A."/>
            <person name="Gohl D.M."/>
            <person name="Silverstein K.A.T."/>
            <person name="Koren S."/>
            <person name="Bechman K.B."/>
            <person name="Herman A."/>
            <person name="Abrahante J.E."/>
            <person name="Garbe J."/>
        </authorList>
    </citation>
    <scope>NUCLEOTIDE SEQUENCE</scope>
    <source>
        <strain evidence="2">Duluth1</strain>
        <tissue evidence="2">Whole animal</tissue>
    </source>
</reference>
<reference evidence="2" key="1">
    <citation type="journal article" date="2019" name="bioRxiv">
        <title>The Genome of the Zebra Mussel, Dreissena polymorpha: A Resource for Invasive Species Research.</title>
        <authorList>
            <person name="McCartney M.A."/>
            <person name="Auch B."/>
            <person name="Kono T."/>
            <person name="Mallez S."/>
            <person name="Zhang Y."/>
            <person name="Obille A."/>
            <person name="Becker A."/>
            <person name="Abrahante J.E."/>
            <person name="Garbe J."/>
            <person name="Badalamenti J.P."/>
            <person name="Herman A."/>
            <person name="Mangelson H."/>
            <person name="Liachko I."/>
            <person name="Sullivan S."/>
            <person name="Sone E.D."/>
            <person name="Koren S."/>
            <person name="Silverstein K.A.T."/>
            <person name="Beckman K.B."/>
            <person name="Gohl D.M."/>
        </authorList>
    </citation>
    <scope>NUCLEOTIDE SEQUENCE</scope>
    <source>
        <strain evidence="2">Duluth1</strain>
        <tissue evidence="2">Whole animal</tissue>
    </source>
</reference>